<keyword evidence="10" id="KW-1185">Reference proteome</keyword>
<dbReference type="Proteomes" id="UP000323824">
    <property type="component" value="Chromosome"/>
</dbReference>
<dbReference type="KEGG" id="sper:EW093_14780"/>
<dbReference type="PANTHER" id="PTHR30224:SF4">
    <property type="entry name" value="ELECTRON TRANSPORT PROTEIN YCCM-RELATED"/>
    <property type="match status" value="1"/>
</dbReference>
<evidence type="ECO:0000256" key="2">
    <source>
        <dbReference type="ARBA" id="ARBA00022475"/>
    </source>
</evidence>
<proteinExistence type="predicted"/>
<feature type="transmembrane region" description="Helical" evidence="7">
    <location>
        <begin position="78"/>
        <end position="97"/>
    </location>
</feature>
<evidence type="ECO:0000259" key="8">
    <source>
        <dbReference type="PROSITE" id="PS51379"/>
    </source>
</evidence>
<evidence type="ECO:0000256" key="5">
    <source>
        <dbReference type="ARBA" id="ARBA00023014"/>
    </source>
</evidence>
<evidence type="ECO:0000256" key="3">
    <source>
        <dbReference type="ARBA" id="ARBA00022723"/>
    </source>
</evidence>
<dbReference type="InterPro" id="IPR017896">
    <property type="entry name" value="4Fe4S_Fe-S-bd"/>
</dbReference>
<dbReference type="PANTHER" id="PTHR30224">
    <property type="entry name" value="ELECTRON TRANSPORT PROTEIN"/>
    <property type="match status" value="1"/>
</dbReference>
<dbReference type="PROSITE" id="PS51379">
    <property type="entry name" value="4FE4S_FER_2"/>
    <property type="match status" value="2"/>
</dbReference>
<dbReference type="GO" id="GO:0051536">
    <property type="term" value="F:iron-sulfur cluster binding"/>
    <property type="evidence" value="ECO:0007669"/>
    <property type="project" value="UniProtKB-KW"/>
</dbReference>
<dbReference type="EMBL" id="CP035807">
    <property type="protein sequence ID" value="QEN05904.1"/>
    <property type="molecule type" value="Genomic_DNA"/>
</dbReference>
<evidence type="ECO:0000256" key="6">
    <source>
        <dbReference type="ARBA" id="ARBA00023136"/>
    </source>
</evidence>
<dbReference type="RefSeq" id="WP_149569138.1">
    <property type="nucleotide sequence ID" value="NZ_CP035807.1"/>
</dbReference>
<evidence type="ECO:0000256" key="1">
    <source>
        <dbReference type="ARBA" id="ARBA00004236"/>
    </source>
</evidence>
<dbReference type="InterPro" id="IPR017900">
    <property type="entry name" value="4Fe4S_Fe_S_CS"/>
</dbReference>
<accession>A0A5C1QH74</accession>
<feature type="transmembrane region" description="Helical" evidence="7">
    <location>
        <begin position="7"/>
        <end position="31"/>
    </location>
</feature>
<reference evidence="9 10" key="1">
    <citation type="submission" date="2019-02" db="EMBL/GenBank/DDBJ databases">
        <authorList>
            <person name="Fomenkov A."/>
            <person name="Dubinina G."/>
            <person name="Grabovich M."/>
            <person name="Vincze T."/>
            <person name="Roberts R.J."/>
        </authorList>
    </citation>
    <scope>NUCLEOTIDE SEQUENCE [LARGE SCALE GENOMIC DNA]</scope>
    <source>
        <strain evidence="9 10">P</strain>
    </source>
</reference>
<feature type="transmembrane region" description="Helical" evidence="7">
    <location>
        <begin position="117"/>
        <end position="133"/>
    </location>
</feature>
<name>A0A5C1QH74_9SPIO</name>
<keyword evidence="7" id="KW-0812">Transmembrane</keyword>
<keyword evidence="6 7" id="KW-0472">Membrane</keyword>
<dbReference type="GO" id="GO:0046872">
    <property type="term" value="F:metal ion binding"/>
    <property type="evidence" value="ECO:0007669"/>
    <property type="project" value="UniProtKB-KW"/>
</dbReference>
<protein>
    <submittedName>
        <fullName evidence="9">4Fe-4S binding protein</fullName>
    </submittedName>
</protein>
<dbReference type="SUPFAM" id="SSF54862">
    <property type="entry name" value="4Fe-4S ferredoxins"/>
    <property type="match status" value="1"/>
</dbReference>
<reference evidence="9 10" key="2">
    <citation type="submission" date="2019-09" db="EMBL/GenBank/DDBJ databases">
        <title>Complete Genome Sequence and Methylome Analysis of free living Spirochaetas.</title>
        <authorList>
            <person name="Leshcheva N."/>
            <person name="Mikheeva N."/>
        </authorList>
    </citation>
    <scope>NUCLEOTIDE SEQUENCE [LARGE SCALE GENOMIC DNA]</scope>
    <source>
        <strain evidence="9 10">P</strain>
    </source>
</reference>
<keyword evidence="3" id="KW-0479">Metal-binding</keyword>
<dbReference type="Gene3D" id="3.30.70.20">
    <property type="match status" value="1"/>
</dbReference>
<keyword evidence="7" id="KW-1133">Transmembrane helix</keyword>
<keyword evidence="4" id="KW-0408">Iron</keyword>
<gene>
    <name evidence="9" type="ORF">EW093_14780</name>
</gene>
<dbReference type="PROSITE" id="PS00198">
    <property type="entry name" value="4FE4S_FER_1"/>
    <property type="match status" value="2"/>
</dbReference>
<dbReference type="Pfam" id="PF13237">
    <property type="entry name" value="Fer4_10"/>
    <property type="match status" value="1"/>
</dbReference>
<feature type="domain" description="4Fe-4S ferredoxin-type" evidence="8">
    <location>
        <begin position="155"/>
        <end position="180"/>
    </location>
</feature>
<dbReference type="GO" id="GO:0005886">
    <property type="term" value="C:plasma membrane"/>
    <property type="evidence" value="ECO:0007669"/>
    <property type="project" value="UniProtKB-SubCell"/>
</dbReference>
<dbReference type="Pfam" id="PF12801">
    <property type="entry name" value="Fer4_5"/>
    <property type="match status" value="2"/>
</dbReference>
<dbReference type="OrthoDB" id="9806398at2"/>
<comment type="subcellular location">
    <subcellularLocation>
        <location evidence="1">Cell membrane</location>
    </subcellularLocation>
</comment>
<evidence type="ECO:0000256" key="4">
    <source>
        <dbReference type="ARBA" id="ARBA00023004"/>
    </source>
</evidence>
<organism evidence="9 10">
    <name type="scientific">Thiospirochaeta perfilievii</name>
    <dbReference type="NCBI Taxonomy" id="252967"/>
    <lineage>
        <taxon>Bacteria</taxon>
        <taxon>Pseudomonadati</taxon>
        <taxon>Spirochaetota</taxon>
        <taxon>Spirochaetia</taxon>
        <taxon>Spirochaetales</taxon>
        <taxon>Spirochaetaceae</taxon>
        <taxon>Thiospirochaeta</taxon>
    </lineage>
</organism>
<evidence type="ECO:0000256" key="7">
    <source>
        <dbReference type="SAM" id="Phobius"/>
    </source>
</evidence>
<feature type="transmembrane region" description="Helical" evidence="7">
    <location>
        <begin position="37"/>
        <end position="57"/>
    </location>
</feature>
<sequence>MKRKIVQIIFIVLSVLGLITVNYTMFIVFLISSLILGPFFCGWLCPLGFAQDILSKIGKFLHLPRIRVNKNVERVIKFSRYILFIFILFGFSFAILLDSPYRVFAGVLSWNFKFISISSWVIFGILMIIGLFIERPFCRYLCFEGARYGAVSTLRIFSINREVKTCINCKKCDKECPMQVNISTVKHVRDPSCINCLECINSCPVEGCLTYNFVLNKINKEIK</sequence>
<keyword evidence="2" id="KW-1003">Cell membrane</keyword>
<feature type="domain" description="4Fe-4S ferredoxin-type" evidence="8">
    <location>
        <begin position="185"/>
        <end position="214"/>
    </location>
</feature>
<evidence type="ECO:0000313" key="9">
    <source>
        <dbReference type="EMBL" id="QEN05904.1"/>
    </source>
</evidence>
<dbReference type="InterPro" id="IPR052378">
    <property type="entry name" value="NosR_regulator"/>
</dbReference>
<keyword evidence="5" id="KW-0411">Iron-sulfur</keyword>
<evidence type="ECO:0000313" key="10">
    <source>
        <dbReference type="Proteomes" id="UP000323824"/>
    </source>
</evidence>
<dbReference type="AlphaFoldDB" id="A0A5C1QH74"/>